<comment type="caution">
    <text evidence="1">The sequence shown here is derived from an EMBL/GenBank/DDBJ whole genome shotgun (WGS) entry which is preliminary data.</text>
</comment>
<gene>
    <name evidence="1" type="ORF">SCOCK_420057</name>
</gene>
<evidence type="ECO:0000313" key="2">
    <source>
        <dbReference type="Proteomes" id="UP001152519"/>
    </source>
</evidence>
<name>A0A9W4E9P9_9ACTN</name>
<keyword evidence="2" id="KW-1185">Reference proteome</keyword>
<dbReference type="AlphaFoldDB" id="A0A9W4E9P9"/>
<protein>
    <submittedName>
        <fullName evidence="1">Uncharacterized protein</fullName>
    </submittedName>
</protein>
<reference evidence="1" key="1">
    <citation type="submission" date="2021-05" db="EMBL/GenBank/DDBJ databases">
        <authorList>
            <person name="Arsene-Ploetze F."/>
        </authorList>
    </citation>
    <scope>NUCLEOTIDE SEQUENCE</scope>
    <source>
        <strain evidence="1">DSM 42138</strain>
    </source>
</reference>
<accession>A0A9W4E9P9</accession>
<organism evidence="1 2">
    <name type="scientific">Actinacidiphila cocklensis</name>
    <dbReference type="NCBI Taxonomy" id="887465"/>
    <lineage>
        <taxon>Bacteria</taxon>
        <taxon>Bacillati</taxon>
        <taxon>Actinomycetota</taxon>
        <taxon>Actinomycetes</taxon>
        <taxon>Kitasatosporales</taxon>
        <taxon>Streptomycetaceae</taxon>
        <taxon>Actinacidiphila</taxon>
    </lineage>
</organism>
<dbReference type="EMBL" id="CAJSLV010000073">
    <property type="protein sequence ID" value="CAG6396556.1"/>
    <property type="molecule type" value="Genomic_DNA"/>
</dbReference>
<dbReference type="Proteomes" id="UP001152519">
    <property type="component" value="Unassembled WGS sequence"/>
</dbReference>
<proteinExistence type="predicted"/>
<sequence>MGLPADLQVVAAAVEAGLDEREWPVPGGADRVGVEEALRRHMREVVAAEGARGEGGGS</sequence>
<evidence type="ECO:0000313" key="1">
    <source>
        <dbReference type="EMBL" id="CAG6396556.1"/>
    </source>
</evidence>